<name>A0A699J347_TANCI</name>
<accession>A0A699J347</accession>
<dbReference type="GO" id="GO:0000287">
    <property type="term" value="F:magnesium ion binding"/>
    <property type="evidence" value="ECO:0007669"/>
    <property type="project" value="InterPro"/>
</dbReference>
<feature type="non-terminal residue" evidence="3">
    <location>
        <position position="214"/>
    </location>
</feature>
<organism evidence="3">
    <name type="scientific">Tanacetum cinerariifolium</name>
    <name type="common">Dalmatian daisy</name>
    <name type="synonym">Chrysanthemum cinerariifolium</name>
    <dbReference type="NCBI Taxonomy" id="118510"/>
    <lineage>
        <taxon>Eukaryota</taxon>
        <taxon>Viridiplantae</taxon>
        <taxon>Streptophyta</taxon>
        <taxon>Embryophyta</taxon>
        <taxon>Tracheophyta</taxon>
        <taxon>Spermatophyta</taxon>
        <taxon>Magnoliopsida</taxon>
        <taxon>eudicotyledons</taxon>
        <taxon>Gunneridae</taxon>
        <taxon>Pentapetalae</taxon>
        <taxon>asterids</taxon>
        <taxon>campanulids</taxon>
        <taxon>Asterales</taxon>
        <taxon>Asteraceae</taxon>
        <taxon>Asteroideae</taxon>
        <taxon>Anthemideae</taxon>
        <taxon>Anthemidinae</taxon>
        <taxon>Tanacetum</taxon>
    </lineage>
</organism>
<keyword evidence="1" id="KW-0479">Metal-binding</keyword>
<dbReference type="PANTHER" id="PTHR31225">
    <property type="entry name" value="OS04G0344100 PROTEIN-RELATED"/>
    <property type="match status" value="1"/>
</dbReference>
<feature type="domain" description="Terpene synthase metal-binding" evidence="2">
    <location>
        <begin position="1"/>
        <end position="110"/>
    </location>
</feature>
<feature type="non-terminal residue" evidence="3">
    <location>
        <position position="1"/>
    </location>
</feature>
<protein>
    <submittedName>
        <fullName evidence="3">(-)-beta-pinene synthase, chloroplastic-like</fullName>
    </submittedName>
</protein>
<gene>
    <name evidence="3" type="ORF">Tci_579973</name>
</gene>
<dbReference type="AlphaFoldDB" id="A0A699J347"/>
<dbReference type="GO" id="GO:0010333">
    <property type="term" value="F:terpene synthase activity"/>
    <property type="evidence" value="ECO:0007669"/>
    <property type="project" value="InterPro"/>
</dbReference>
<evidence type="ECO:0000259" key="2">
    <source>
        <dbReference type="Pfam" id="PF03936"/>
    </source>
</evidence>
<dbReference type="Gene3D" id="1.10.600.10">
    <property type="entry name" value="Farnesyl Diphosphate Synthase"/>
    <property type="match status" value="1"/>
</dbReference>
<evidence type="ECO:0000256" key="1">
    <source>
        <dbReference type="ARBA" id="ARBA00022723"/>
    </source>
</evidence>
<dbReference type="InterPro" id="IPR005630">
    <property type="entry name" value="Terpene_synthase_metal-bd"/>
</dbReference>
<dbReference type="SUPFAM" id="SSF48576">
    <property type="entry name" value="Terpenoid synthases"/>
    <property type="match status" value="1"/>
</dbReference>
<dbReference type="PANTHER" id="PTHR31225:SF187">
    <property type="entry name" value="LYASE"/>
    <property type="match status" value="1"/>
</dbReference>
<comment type="caution">
    <text evidence="3">The sequence shown here is derived from an EMBL/GenBank/DDBJ whole genome shotgun (WGS) entry which is preliminary data.</text>
</comment>
<dbReference type="InterPro" id="IPR008949">
    <property type="entry name" value="Isoprenoid_synthase_dom_sf"/>
</dbReference>
<sequence length="214" mass="24989">WFNDGYTPPFKEFIENAYVSIGIVPIIRHVYLLTLPSVTKETLKRIERAGNLIRYACIIVRLTNDMGTSSDELERGDVPKSVQCYMHETGATEDEAKAYIKQLTLETWKKLNKERQTIDSEFSHEFIDCIMNLARMGHFMYTDGDKHGKPDMFKPYELERLSGNHVAKKTVRLLRHGQKRDLYKMTRLQMMVNDSHLSIREKHTFVSKMNLVTL</sequence>
<reference evidence="3" key="1">
    <citation type="journal article" date="2019" name="Sci. Rep.">
        <title>Draft genome of Tanacetum cinerariifolium, the natural source of mosquito coil.</title>
        <authorList>
            <person name="Yamashiro T."/>
            <person name="Shiraishi A."/>
            <person name="Satake H."/>
            <person name="Nakayama K."/>
        </authorList>
    </citation>
    <scope>NUCLEOTIDE SEQUENCE</scope>
</reference>
<dbReference type="InterPro" id="IPR050148">
    <property type="entry name" value="Terpene_synthase-like"/>
</dbReference>
<evidence type="ECO:0000313" key="3">
    <source>
        <dbReference type="EMBL" id="GFA08001.1"/>
    </source>
</evidence>
<dbReference type="GO" id="GO:0016114">
    <property type="term" value="P:terpenoid biosynthetic process"/>
    <property type="evidence" value="ECO:0007669"/>
    <property type="project" value="InterPro"/>
</dbReference>
<proteinExistence type="predicted"/>
<dbReference type="Pfam" id="PF03936">
    <property type="entry name" value="Terpene_synth_C"/>
    <property type="match status" value="1"/>
</dbReference>
<dbReference type="EMBL" id="BKCJ010365848">
    <property type="protein sequence ID" value="GFA08001.1"/>
    <property type="molecule type" value="Genomic_DNA"/>
</dbReference>